<feature type="domain" description="C2H2-type" evidence="13">
    <location>
        <begin position="615"/>
        <end position="643"/>
    </location>
</feature>
<dbReference type="Gene3D" id="3.30.160.60">
    <property type="entry name" value="Classic Zinc Finger"/>
    <property type="match status" value="5"/>
</dbReference>
<evidence type="ECO:0000313" key="15">
    <source>
        <dbReference type="Proteomes" id="UP001152803"/>
    </source>
</evidence>
<keyword evidence="6" id="KW-0862">Zinc</keyword>
<evidence type="ECO:0000256" key="11">
    <source>
        <dbReference type="PROSITE-ProRule" id="PRU00042"/>
    </source>
</evidence>
<evidence type="ECO:0000256" key="9">
    <source>
        <dbReference type="ARBA" id="ARBA00023163"/>
    </source>
</evidence>
<feature type="compositionally biased region" description="Low complexity" evidence="12">
    <location>
        <begin position="687"/>
        <end position="703"/>
    </location>
</feature>
<accession>A0A9Q1DFP6</accession>
<dbReference type="Proteomes" id="UP001152803">
    <property type="component" value="Unassembled WGS sequence"/>
</dbReference>
<dbReference type="PROSITE" id="PS50157">
    <property type="entry name" value="ZINC_FINGER_C2H2_2"/>
    <property type="match status" value="7"/>
</dbReference>
<keyword evidence="5 11" id="KW-0863">Zinc-finger</keyword>
<protein>
    <recommendedName>
        <fullName evidence="13">C2H2-type domain-containing protein</fullName>
    </recommendedName>
</protein>
<dbReference type="FunFam" id="3.30.160.60:FF:000448">
    <property type="entry name" value="RE1-silencing transcription factor A"/>
    <property type="match status" value="1"/>
</dbReference>
<evidence type="ECO:0000256" key="1">
    <source>
        <dbReference type="ARBA" id="ARBA00004123"/>
    </source>
</evidence>
<dbReference type="InterPro" id="IPR036236">
    <property type="entry name" value="Znf_C2H2_sf"/>
</dbReference>
<keyword evidence="9" id="KW-0804">Transcription</keyword>
<feature type="region of interest" description="Disordered" evidence="12">
    <location>
        <begin position="450"/>
        <end position="522"/>
    </location>
</feature>
<evidence type="ECO:0000313" key="14">
    <source>
        <dbReference type="EMBL" id="KAJ8268470.1"/>
    </source>
</evidence>
<dbReference type="EMBL" id="JAFJMO010000009">
    <property type="protein sequence ID" value="KAJ8268470.1"/>
    <property type="molecule type" value="Genomic_DNA"/>
</dbReference>
<feature type="compositionally biased region" description="Gly residues" evidence="12">
    <location>
        <begin position="499"/>
        <end position="514"/>
    </location>
</feature>
<dbReference type="OrthoDB" id="6077919at2759"/>
<feature type="region of interest" description="Disordered" evidence="12">
    <location>
        <begin position="393"/>
        <end position="437"/>
    </location>
</feature>
<dbReference type="FunFam" id="3.30.160.60:FF:001156">
    <property type="entry name" value="Zinc finger protein 407"/>
    <property type="match status" value="1"/>
</dbReference>
<evidence type="ECO:0000256" key="6">
    <source>
        <dbReference type="ARBA" id="ARBA00022833"/>
    </source>
</evidence>
<gene>
    <name evidence="14" type="ORF">COCON_G00136420</name>
</gene>
<feature type="region of interest" description="Disordered" evidence="12">
    <location>
        <begin position="244"/>
        <end position="288"/>
    </location>
</feature>
<feature type="compositionally biased region" description="Basic and acidic residues" evidence="12">
    <location>
        <begin position="259"/>
        <end position="273"/>
    </location>
</feature>
<sequence>MSHLKDVFQDIQPVTLHLAEESATSRLYCSTAEGMEAQVSTLVEAFLVEVYRCRVCQFTSSLKARISTHVAERHDLGRACQRPLSCLGKDDGESLDVEVGVADGELDSSSSPYGLEDELHSGAKDGEDHIDHMGLERMSFLLPMYSMLHNISPQSCDMGLGSNSDGGLHVAHTCEVSTLFEEEEGEAEQEPAEFRLEDGGSVELPGPLPYPMDSVGPGAQDEEMAQSAHLMSLGLCRISNMKCLPRSGTPEPRSSPAPERSREEDVPQAEEPRGPPAAAGVPKPPGARRGQSCALCRASLASRSQLELHLRCHAGERGFRCPRCGWESPAWGKMERHWRAHGKRGGGRPHRCPLCARAFRTVEARDAHRRRHARRRGDPVRCPRCPVWCRSRRRGSCTPAATPRGASSASTADSEVGRPPSEGRERGLARLRGLGDQSWDSVRRHMLTEHSPLQGQQAGPETSSSSTCPQRGVESAEAGPEAGRGQRKRRPRGWRKGGLQNGVGDGDGGGGGATEGEAPRISKRARGRKEFCCSLCDRKFSTKLSLRRHMGIHRGEKPYQCPQCPYNTRLKASLVQHLRVHTGEKPFKCTQCPYASIDGSSLRRHARTHTQEKPHHCQHCSYSSIQKKSLDLHVRRHHTGESFPCHLCRYSTPDRQLLHRHLRRTHSSDSLAQRPRPHSPPSGGGAAPAPSSPALSLRMSPCTTPHPPPPHPAPSTTPQPPAPDTSSGASVTGPQGGSWPSLGRLWGVSDRTSASPWGVSDHTSAHYPRATELIVLCDVFLFLIENISNAVHS</sequence>
<dbReference type="InterPro" id="IPR013087">
    <property type="entry name" value="Znf_C2H2_type"/>
</dbReference>
<evidence type="ECO:0000256" key="7">
    <source>
        <dbReference type="ARBA" id="ARBA00023015"/>
    </source>
</evidence>
<comment type="caution">
    <text evidence="14">The sequence shown here is derived from an EMBL/GenBank/DDBJ whole genome shotgun (WGS) entry which is preliminary data.</text>
</comment>
<evidence type="ECO:0000256" key="8">
    <source>
        <dbReference type="ARBA" id="ARBA00023125"/>
    </source>
</evidence>
<evidence type="ECO:0000256" key="10">
    <source>
        <dbReference type="ARBA" id="ARBA00023242"/>
    </source>
</evidence>
<keyword evidence="4" id="KW-0677">Repeat</keyword>
<dbReference type="PANTHER" id="PTHR24379">
    <property type="entry name" value="KRAB AND ZINC FINGER DOMAIN-CONTAINING"/>
    <property type="match status" value="1"/>
</dbReference>
<feature type="compositionally biased region" description="Basic residues" evidence="12">
    <location>
        <begin position="485"/>
        <end position="495"/>
    </location>
</feature>
<dbReference type="AlphaFoldDB" id="A0A9Q1DFP6"/>
<evidence type="ECO:0000256" key="4">
    <source>
        <dbReference type="ARBA" id="ARBA00022737"/>
    </source>
</evidence>
<feature type="domain" description="C2H2-type" evidence="13">
    <location>
        <begin position="587"/>
        <end position="614"/>
    </location>
</feature>
<dbReference type="GO" id="GO:0008270">
    <property type="term" value="F:zinc ion binding"/>
    <property type="evidence" value="ECO:0007669"/>
    <property type="project" value="UniProtKB-KW"/>
</dbReference>
<evidence type="ECO:0000256" key="12">
    <source>
        <dbReference type="SAM" id="MobiDB-lite"/>
    </source>
</evidence>
<organism evidence="14 15">
    <name type="scientific">Conger conger</name>
    <name type="common">Conger eel</name>
    <name type="synonym">Muraena conger</name>
    <dbReference type="NCBI Taxonomy" id="82655"/>
    <lineage>
        <taxon>Eukaryota</taxon>
        <taxon>Metazoa</taxon>
        <taxon>Chordata</taxon>
        <taxon>Craniata</taxon>
        <taxon>Vertebrata</taxon>
        <taxon>Euteleostomi</taxon>
        <taxon>Actinopterygii</taxon>
        <taxon>Neopterygii</taxon>
        <taxon>Teleostei</taxon>
        <taxon>Anguilliformes</taxon>
        <taxon>Congridae</taxon>
        <taxon>Conger</taxon>
    </lineage>
</organism>
<keyword evidence="3" id="KW-0479">Metal-binding</keyword>
<evidence type="ECO:0000259" key="13">
    <source>
        <dbReference type="PROSITE" id="PS50157"/>
    </source>
</evidence>
<dbReference type="PANTHER" id="PTHR24379:SF123">
    <property type="entry name" value="ZINC FINGER AND BTB DOMAIN CONTAINING 17"/>
    <property type="match status" value="1"/>
</dbReference>
<dbReference type="GO" id="GO:0005634">
    <property type="term" value="C:nucleus"/>
    <property type="evidence" value="ECO:0007669"/>
    <property type="project" value="UniProtKB-SubCell"/>
</dbReference>
<evidence type="ECO:0000256" key="2">
    <source>
        <dbReference type="ARBA" id="ARBA00006991"/>
    </source>
</evidence>
<dbReference type="SUPFAM" id="SSF57667">
    <property type="entry name" value="beta-beta-alpha zinc fingers"/>
    <property type="match status" value="5"/>
</dbReference>
<keyword evidence="8" id="KW-0238">DNA-binding</keyword>
<evidence type="ECO:0000256" key="3">
    <source>
        <dbReference type="ARBA" id="ARBA00022723"/>
    </source>
</evidence>
<comment type="similarity">
    <text evidence="2">Belongs to the krueppel C2H2-type zinc-finger protein family.</text>
</comment>
<keyword evidence="15" id="KW-1185">Reference proteome</keyword>
<feature type="domain" description="C2H2-type" evidence="13">
    <location>
        <begin position="531"/>
        <end position="558"/>
    </location>
</feature>
<dbReference type="PROSITE" id="PS00028">
    <property type="entry name" value="ZINC_FINGER_C2H2_1"/>
    <property type="match status" value="3"/>
</dbReference>
<feature type="compositionally biased region" description="Pro residues" evidence="12">
    <location>
        <begin position="704"/>
        <end position="723"/>
    </location>
</feature>
<feature type="domain" description="C2H2-type" evidence="13">
    <location>
        <begin position="559"/>
        <end position="586"/>
    </location>
</feature>
<comment type="subcellular location">
    <subcellularLocation>
        <location evidence="1">Nucleus</location>
    </subcellularLocation>
</comment>
<feature type="domain" description="C2H2-type" evidence="13">
    <location>
        <begin position="643"/>
        <end position="671"/>
    </location>
</feature>
<feature type="domain" description="C2H2-type" evidence="13">
    <location>
        <begin position="350"/>
        <end position="377"/>
    </location>
</feature>
<feature type="compositionally biased region" description="Polar residues" evidence="12">
    <location>
        <begin position="451"/>
        <end position="469"/>
    </location>
</feature>
<name>A0A9Q1DFP6_CONCO</name>
<reference evidence="14" key="1">
    <citation type="journal article" date="2023" name="Science">
        <title>Genome structures resolve the early diversification of teleost fishes.</title>
        <authorList>
            <person name="Parey E."/>
            <person name="Louis A."/>
            <person name="Montfort J."/>
            <person name="Bouchez O."/>
            <person name="Roques C."/>
            <person name="Iampietro C."/>
            <person name="Lluch J."/>
            <person name="Castinel A."/>
            <person name="Donnadieu C."/>
            <person name="Desvignes T."/>
            <person name="Floi Bucao C."/>
            <person name="Jouanno E."/>
            <person name="Wen M."/>
            <person name="Mejri S."/>
            <person name="Dirks R."/>
            <person name="Jansen H."/>
            <person name="Henkel C."/>
            <person name="Chen W.J."/>
            <person name="Zahm M."/>
            <person name="Cabau C."/>
            <person name="Klopp C."/>
            <person name="Thompson A.W."/>
            <person name="Robinson-Rechavi M."/>
            <person name="Braasch I."/>
            <person name="Lecointre G."/>
            <person name="Bobe J."/>
            <person name="Postlethwait J.H."/>
            <person name="Berthelot C."/>
            <person name="Roest Crollius H."/>
            <person name="Guiguen Y."/>
        </authorList>
    </citation>
    <scope>NUCLEOTIDE SEQUENCE</scope>
    <source>
        <strain evidence="14">Concon-B</strain>
    </source>
</reference>
<dbReference type="GO" id="GO:0003677">
    <property type="term" value="F:DNA binding"/>
    <property type="evidence" value="ECO:0007669"/>
    <property type="project" value="UniProtKB-KW"/>
</dbReference>
<keyword evidence="10" id="KW-0539">Nucleus</keyword>
<proteinExistence type="inferred from homology"/>
<keyword evidence="7" id="KW-0805">Transcription regulation</keyword>
<feature type="region of interest" description="Disordered" evidence="12">
    <location>
        <begin position="180"/>
        <end position="205"/>
    </location>
</feature>
<feature type="compositionally biased region" description="Acidic residues" evidence="12">
    <location>
        <begin position="180"/>
        <end position="191"/>
    </location>
</feature>
<dbReference type="Pfam" id="PF00096">
    <property type="entry name" value="zf-C2H2"/>
    <property type="match status" value="1"/>
</dbReference>
<evidence type="ECO:0000256" key="5">
    <source>
        <dbReference type="ARBA" id="ARBA00022771"/>
    </source>
</evidence>
<feature type="region of interest" description="Disordered" evidence="12">
    <location>
        <begin position="663"/>
        <end position="745"/>
    </location>
</feature>
<dbReference type="SMART" id="SM00355">
    <property type="entry name" value="ZnF_C2H2"/>
    <property type="match status" value="9"/>
</dbReference>
<feature type="domain" description="C2H2-type" evidence="13">
    <location>
        <begin position="291"/>
        <end position="318"/>
    </location>
</feature>